<dbReference type="InterPro" id="IPR014044">
    <property type="entry name" value="CAP_dom"/>
</dbReference>
<proteinExistence type="predicted"/>
<dbReference type="AlphaFoldDB" id="A0AAJ7J989"/>
<evidence type="ECO:0000256" key="1">
    <source>
        <dbReference type="ARBA" id="ARBA00004613"/>
    </source>
</evidence>
<dbReference type="PRINTS" id="PR00838">
    <property type="entry name" value="V5ALLERGEN"/>
</dbReference>
<evidence type="ECO:0000256" key="4">
    <source>
        <dbReference type="SAM" id="SignalP"/>
    </source>
</evidence>
<dbReference type="InterPro" id="IPR002413">
    <property type="entry name" value="V5_allergen-like"/>
</dbReference>
<dbReference type="Proteomes" id="UP000694925">
    <property type="component" value="Unplaced"/>
</dbReference>
<name>A0AAJ7J989_9HYME</name>
<evidence type="ECO:0000259" key="5">
    <source>
        <dbReference type="SMART" id="SM00198"/>
    </source>
</evidence>
<organism evidence="6 7">
    <name type="scientific">Ceratina calcarata</name>
    <dbReference type="NCBI Taxonomy" id="156304"/>
    <lineage>
        <taxon>Eukaryota</taxon>
        <taxon>Metazoa</taxon>
        <taxon>Ecdysozoa</taxon>
        <taxon>Arthropoda</taxon>
        <taxon>Hexapoda</taxon>
        <taxon>Insecta</taxon>
        <taxon>Pterygota</taxon>
        <taxon>Neoptera</taxon>
        <taxon>Endopterygota</taxon>
        <taxon>Hymenoptera</taxon>
        <taxon>Apocrita</taxon>
        <taxon>Aculeata</taxon>
        <taxon>Apoidea</taxon>
        <taxon>Anthophila</taxon>
        <taxon>Apidae</taxon>
        <taxon>Ceratina</taxon>
        <taxon>Zadontomerus</taxon>
    </lineage>
</organism>
<keyword evidence="3" id="KW-1015">Disulfide bond</keyword>
<comment type="subcellular location">
    <subcellularLocation>
        <location evidence="1">Secreted</location>
    </subcellularLocation>
</comment>
<dbReference type="Pfam" id="PF00188">
    <property type="entry name" value="CAP"/>
    <property type="match status" value="1"/>
</dbReference>
<keyword evidence="2" id="KW-0964">Secreted</keyword>
<dbReference type="PANTHER" id="PTHR10334">
    <property type="entry name" value="CYSTEINE-RICH SECRETORY PROTEIN-RELATED"/>
    <property type="match status" value="1"/>
</dbReference>
<keyword evidence="6" id="KW-1185">Reference proteome</keyword>
<evidence type="ECO:0000256" key="3">
    <source>
        <dbReference type="ARBA" id="ARBA00023157"/>
    </source>
</evidence>
<feature type="signal peptide" evidence="4">
    <location>
        <begin position="1"/>
        <end position="19"/>
    </location>
</feature>
<dbReference type="GO" id="GO:0005576">
    <property type="term" value="C:extracellular region"/>
    <property type="evidence" value="ECO:0007669"/>
    <property type="project" value="UniProtKB-SubCell"/>
</dbReference>
<dbReference type="GeneID" id="108629405"/>
<feature type="domain" description="SCP" evidence="5">
    <location>
        <begin position="56"/>
        <end position="219"/>
    </location>
</feature>
<dbReference type="Gene3D" id="3.40.33.10">
    <property type="entry name" value="CAP"/>
    <property type="match status" value="1"/>
</dbReference>
<evidence type="ECO:0000313" key="7">
    <source>
        <dbReference type="RefSeq" id="XP_017887546.1"/>
    </source>
</evidence>
<feature type="chain" id="PRO_5042511678" evidence="4">
    <location>
        <begin position="20"/>
        <end position="227"/>
    </location>
</feature>
<protein>
    <submittedName>
        <fullName evidence="7">Venom allergen 3-like</fullName>
    </submittedName>
</protein>
<dbReference type="PRINTS" id="PR00837">
    <property type="entry name" value="V5TPXLIKE"/>
</dbReference>
<dbReference type="InterPro" id="IPR001283">
    <property type="entry name" value="CRISP-related"/>
</dbReference>
<sequence>MKIFLCFAIVLLLATTSKAIDCNRYSCKSSHTLCKYPNPNPAPACGSVMSVGFTDAEKNAIVKKHNDLRAYVAAGMEKQGNPGPQPPALNMKTMIWDEGLAEVAQRWSNQCHFGHDQCRNDASDGYVGQNVAWAGWTGGAGSKPEDLVQSWYNEVKDFDRNQVSRFTGQNFEKVGHYTQLVWANSYRLGCGKITYKAPGSQWTSLYLVCNYGPGGNYINSPIYEIRQ</sequence>
<dbReference type="PROSITE" id="PS01009">
    <property type="entry name" value="CRISP_1"/>
    <property type="match status" value="1"/>
</dbReference>
<evidence type="ECO:0000256" key="2">
    <source>
        <dbReference type="ARBA" id="ARBA00022525"/>
    </source>
</evidence>
<dbReference type="KEGG" id="ccal:108629405"/>
<keyword evidence="4" id="KW-0732">Signal</keyword>
<dbReference type="PROSITE" id="PS01010">
    <property type="entry name" value="CRISP_2"/>
    <property type="match status" value="1"/>
</dbReference>
<accession>A0AAJ7J989</accession>
<gene>
    <name evidence="7" type="primary">LOC108629405</name>
</gene>
<dbReference type="InterPro" id="IPR018244">
    <property type="entry name" value="Allrgn_V5/Tpx1_CS"/>
</dbReference>
<dbReference type="SMART" id="SM00198">
    <property type="entry name" value="SCP"/>
    <property type="match status" value="1"/>
</dbReference>
<evidence type="ECO:0000313" key="6">
    <source>
        <dbReference type="Proteomes" id="UP000694925"/>
    </source>
</evidence>
<dbReference type="SUPFAM" id="SSF55797">
    <property type="entry name" value="PR-1-like"/>
    <property type="match status" value="1"/>
</dbReference>
<reference evidence="7" key="1">
    <citation type="submission" date="2025-08" db="UniProtKB">
        <authorList>
            <consortium name="RefSeq"/>
        </authorList>
    </citation>
    <scope>IDENTIFICATION</scope>
    <source>
        <tissue evidence="7">Whole body</tissue>
    </source>
</reference>
<dbReference type="CDD" id="cd05380">
    <property type="entry name" value="CAP_euk"/>
    <property type="match status" value="1"/>
</dbReference>
<dbReference type="InterPro" id="IPR035940">
    <property type="entry name" value="CAP_sf"/>
</dbReference>
<dbReference type="RefSeq" id="XP_017887546.1">
    <property type="nucleotide sequence ID" value="XM_018032057.2"/>
</dbReference>